<comment type="caution">
    <text evidence="3">The sequence shown here is derived from an EMBL/GenBank/DDBJ whole genome shotgun (WGS) entry which is preliminary data.</text>
</comment>
<keyword evidence="2" id="KW-1133">Transmembrane helix</keyword>
<dbReference type="Proteomes" id="UP001197247">
    <property type="component" value="Unassembled WGS sequence"/>
</dbReference>
<proteinExistence type="predicted"/>
<protein>
    <submittedName>
        <fullName evidence="3">Uncharacterized protein</fullName>
    </submittedName>
</protein>
<evidence type="ECO:0000256" key="1">
    <source>
        <dbReference type="SAM" id="MobiDB-lite"/>
    </source>
</evidence>
<feature type="transmembrane region" description="Helical" evidence="2">
    <location>
        <begin position="51"/>
        <end position="72"/>
    </location>
</feature>
<accession>A0ABS5TF79</accession>
<evidence type="ECO:0000313" key="4">
    <source>
        <dbReference type="Proteomes" id="UP001197247"/>
    </source>
</evidence>
<evidence type="ECO:0000256" key="2">
    <source>
        <dbReference type="SAM" id="Phobius"/>
    </source>
</evidence>
<keyword evidence="2" id="KW-0812">Transmembrane</keyword>
<evidence type="ECO:0000313" key="3">
    <source>
        <dbReference type="EMBL" id="MBT0769743.1"/>
    </source>
</evidence>
<reference evidence="3 4" key="1">
    <citation type="submission" date="2021-05" db="EMBL/GenBank/DDBJ databases">
        <title>Kineosporia and Streptomyces sp. nov. two new marine actinobacteria isolated from Coral.</title>
        <authorList>
            <person name="Buangrab K."/>
            <person name="Sutthacheep M."/>
            <person name="Yeemin T."/>
            <person name="Harunari E."/>
            <person name="Igarashi Y."/>
            <person name="Kanchanasin P."/>
            <person name="Tanasupawat S."/>
            <person name="Phongsopitanun W."/>
        </authorList>
    </citation>
    <scope>NUCLEOTIDE SEQUENCE [LARGE SCALE GENOMIC DNA]</scope>
    <source>
        <strain evidence="3 4">J2-2</strain>
    </source>
</reference>
<dbReference type="RefSeq" id="WP_214156034.1">
    <property type="nucleotide sequence ID" value="NZ_JAHBAY010000004.1"/>
</dbReference>
<keyword evidence="2" id="KW-0472">Membrane</keyword>
<feature type="region of interest" description="Disordered" evidence="1">
    <location>
        <begin position="75"/>
        <end position="98"/>
    </location>
</feature>
<gene>
    <name evidence="3" type="ORF">KIH74_12465</name>
</gene>
<sequence>MSTRHDRMVTELRATLDDVDRALTERPAPTPPWEQIQHFVKTSRARRRRRIAAVIGAVAMAVVAVVAVQNLFSPWQDEGQNQPVPATPPSFEKWDHPRGSLADDEKWLGELRSYTADHVRDDDGDQIPDQVDEPATDIRVLYASDVGDFRIAVVMGDWPTLDGQNLSELFGPRGSAVQDLTQGRVGVASQMAVGGDTFWNEFDETTAMRGSDPDVDSGRRPSAYLLSGEAREAVLQQPPTIGADGTVTQNPRRLKYTDGVAEVTVDEPGHFAVVLPGLEDRGQDSYKDFVPRESKEQVRAGAVGGNPLRGGEVLSDDELNFMAEASWLAARQTLSTGNWQLLASEAGSTDDGRSVVGRLTLPSGARVLAAGHLFTVTGFDQDDSSMTAALLDTAVLLPQGSDDDLSVAWRTEADDTTSTKPRTAAMGPAGTTSVQWTTNSGQSLTSAAVDTLAVVERTDVTRARFLDASGAELGTATVREPEAARYWLASDSEEGNDSRDTNTTYSAWMLPEVRKGLAGY</sequence>
<keyword evidence="4" id="KW-1185">Reference proteome</keyword>
<organism evidence="3 4">
    <name type="scientific">Kineosporia corallincola</name>
    <dbReference type="NCBI Taxonomy" id="2835133"/>
    <lineage>
        <taxon>Bacteria</taxon>
        <taxon>Bacillati</taxon>
        <taxon>Actinomycetota</taxon>
        <taxon>Actinomycetes</taxon>
        <taxon>Kineosporiales</taxon>
        <taxon>Kineosporiaceae</taxon>
        <taxon>Kineosporia</taxon>
    </lineage>
</organism>
<dbReference type="EMBL" id="JAHBAY010000004">
    <property type="protein sequence ID" value="MBT0769743.1"/>
    <property type="molecule type" value="Genomic_DNA"/>
</dbReference>
<feature type="region of interest" description="Disordered" evidence="1">
    <location>
        <begin position="412"/>
        <end position="437"/>
    </location>
</feature>
<feature type="compositionally biased region" description="Polar residues" evidence="1">
    <location>
        <begin position="75"/>
        <end position="84"/>
    </location>
</feature>
<name>A0ABS5TF79_9ACTN</name>